<dbReference type="AlphaFoldDB" id="A0A8X6UY05"/>
<evidence type="ECO:0000313" key="3">
    <source>
        <dbReference type="Proteomes" id="UP000887159"/>
    </source>
</evidence>
<proteinExistence type="predicted"/>
<sequence length="96" mass="11262">MSNFMPSDHDLRTALIFCYHLKNNAAESLQMLAEAYRGNALSRAQCYMWFEKFQNGDFDMRNEELGRPSKNFEDAELQALLDEDDGQRRKNILHNN</sequence>
<protein>
    <recommendedName>
        <fullName evidence="1">Mos1 transposase HTH domain-containing protein</fullName>
    </recommendedName>
</protein>
<name>A0A8X6UY05_TRICX</name>
<comment type="caution">
    <text evidence="2">The sequence shown here is derived from an EMBL/GenBank/DDBJ whole genome shotgun (WGS) entry which is preliminary data.</text>
</comment>
<dbReference type="EMBL" id="BMAU01021039">
    <property type="protein sequence ID" value="GFX87783.1"/>
    <property type="molecule type" value="Genomic_DNA"/>
</dbReference>
<dbReference type="Pfam" id="PF17906">
    <property type="entry name" value="HTH_48"/>
    <property type="match status" value="1"/>
</dbReference>
<evidence type="ECO:0000259" key="1">
    <source>
        <dbReference type="Pfam" id="PF17906"/>
    </source>
</evidence>
<accession>A0A8X6UY05</accession>
<feature type="domain" description="Mos1 transposase HTH" evidence="1">
    <location>
        <begin position="9"/>
        <end position="57"/>
    </location>
</feature>
<organism evidence="2 3">
    <name type="scientific">Trichonephila clavipes</name>
    <name type="common">Golden silk orbweaver</name>
    <name type="synonym">Nephila clavipes</name>
    <dbReference type="NCBI Taxonomy" id="2585209"/>
    <lineage>
        <taxon>Eukaryota</taxon>
        <taxon>Metazoa</taxon>
        <taxon>Ecdysozoa</taxon>
        <taxon>Arthropoda</taxon>
        <taxon>Chelicerata</taxon>
        <taxon>Arachnida</taxon>
        <taxon>Araneae</taxon>
        <taxon>Araneomorphae</taxon>
        <taxon>Entelegynae</taxon>
        <taxon>Araneoidea</taxon>
        <taxon>Nephilidae</taxon>
        <taxon>Trichonephila</taxon>
    </lineage>
</organism>
<dbReference type="Gene3D" id="1.10.10.1450">
    <property type="match status" value="1"/>
</dbReference>
<gene>
    <name evidence="2" type="primary">NCL1_63365</name>
    <name evidence="2" type="ORF">TNCV_2190591</name>
</gene>
<keyword evidence="3" id="KW-1185">Reference proteome</keyword>
<dbReference type="InterPro" id="IPR041426">
    <property type="entry name" value="Mos1_HTH"/>
</dbReference>
<evidence type="ECO:0000313" key="2">
    <source>
        <dbReference type="EMBL" id="GFX87783.1"/>
    </source>
</evidence>
<reference evidence="2" key="1">
    <citation type="submission" date="2020-08" db="EMBL/GenBank/DDBJ databases">
        <title>Multicomponent nature underlies the extraordinary mechanical properties of spider dragline silk.</title>
        <authorList>
            <person name="Kono N."/>
            <person name="Nakamura H."/>
            <person name="Mori M."/>
            <person name="Yoshida Y."/>
            <person name="Ohtoshi R."/>
            <person name="Malay A.D."/>
            <person name="Moran D.A.P."/>
            <person name="Tomita M."/>
            <person name="Numata K."/>
            <person name="Arakawa K."/>
        </authorList>
    </citation>
    <scope>NUCLEOTIDE SEQUENCE</scope>
</reference>
<dbReference type="Proteomes" id="UP000887159">
    <property type="component" value="Unassembled WGS sequence"/>
</dbReference>